<evidence type="ECO:0000256" key="4">
    <source>
        <dbReference type="ARBA" id="ARBA00022645"/>
    </source>
</evidence>
<evidence type="ECO:0000256" key="18">
    <source>
        <dbReference type="SAM" id="SignalP"/>
    </source>
</evidence>
<keyword evidence="4" id="KW-0121">Carboxypeptidase</keyword>
<evidence type="ECO:0000256" key="3">
    <source>
        <dbReference type="ARBA" id="ARBA00011738"/>
    </source>
</evidence>
<dbReference type="InterPro" id="IPR008758">
    <property type="entry name" value="Peptidase_S28"/>
</dbReference>
<dbReference type="GO" id="GO:0043535">
    <property type="term" value="P:regulation of blood vessel endothelial cell migration"/>
    <property type="evidence" value="ECO:0007669"/>
    <property type="project" value="TreeGrafter"/>
</dbReference>
<evidence type="ECO:0000256" key="11">
    <source>
        <dbReference type="ARBA" id="ARBA00023228"/>
    </source>
</evidence>
<dbReference type="GO" id="GO:0006508">
    <property type="term" value="P:proteolysis"/>
    <property type="evidence" value="ECO:0007669"/>
    <property type="project" value="UniProtKB-KW"/>
</dbReference>
<keyword evidence="8" id="KW-0865">Zymogen</keyword>
<evidence type="ECO:0000256" key="2">
    <source>
        <dbReference type="ARBA" id="ARBA00011079"/>
    </source>
</evidence>
<dbReference type="EMBL" id="CAJNOJ010000188">
    <property type="protein sequence ID" value="CAF1263672.1"/>
    <property type="molecule type" value="Genomic_DNA"/>
</dbReference>
<accession>A0A815AZN9</accession>
<keyword evidence="7" id="KW-0378">Hydrolase</keyword>
<protein>
    <recommendedName>
        <fullName evidence="15">Lysosomal Pro-X carboxypeptidase</fullName>
        <ecNumber evidence="14">3.4.16.2</ecNumber>
    </recommendedName>
    <alternativeName>
        <fullName evidence="17">Proline carboxypeptidase</fullName>
    </alternativeName>
    <alternativeName>
        <fullName evidence="16">Prolylcarboxypeptidase</fullName>
    </alternativeName>
</protein>
<dbReference type="PANTHER" id="PTHR11010">
    <property type="entry name" value="PROTEASE S28 PRO-X CARBOXYPEPTIDASE-RELATED"/>
    <property type="match status" value="1"/>
</dbReference>
<keyword evidence="5" id="KW-0645">Protease</keyword>
<feature type="chain" id="PRO_5032743487" description="Lysosomal Pro-X carboxypeptidase" evidence="18">
    <location>
        <begin position="27"/>
        <end position="486"/>
    </location>
</feature>
<evidence type="ECO:0000256" key="1">
    <source>
        <dbReference type="ARBA" id="ARBA00004371"/>
    </source>
</evidence>
<evidence type="ECO:0000313" key="19">
    <source>
        <dbReference type="EMBL" id="CAF1263672.1"/>
    </source>
</evidence>
<dbReference type="FunFam" id="1.20.120.980:FF:000002">
    <property type="entry name" value="lysosomal Pro-X carboxypeptidase"/>
    <property type="match status" value="1"/>
</dbReference>
<comment type="similarity">
    <text evidence="2">Belongs to the peptidase S28 family.</text>
</comment>
<dbReference type="EC" id="3.4.16.2" evidence="14"/>
<evidence type="ECO:0000256" key="9">
    <source>
        <dbReference type="ARBA" id="ARBA00023157"/>
    </source>
</evidence>
<evidence type="ECO:0000313" key="20">
    <source>
        <dbReference type="Proteomes" id="UP000663852"/>
    </source>
</evidence>
<evidence type="ECO:0000256" key="15">
    <source>
        <dbReference type="ARBA" id="ARBA00073691"/>
    </source>
</evidence>
<dbReference type="InterPro" id="IPR029058">
    <property type="entry name" value="AB_hydrolase_fold"/>
</dbReference>
<comment type="function">
    <text evidence="13">Cleaves C-terminal amino acids linked to proline in peptides such as angiotensin II, III and des-Arg9-bradykinin. This cleavage occurs at acidic pH, but enzymatic activity is retained with some substrates at neutral pH.</text>
</comment>
<dbReference type="GO" id="GO:0003085">
    <property type="term" value="P:negative regulation of systemic arterial blood pressure"/>
    <property type="evidence" value="ECO:0007669"/>
    <property type="project" value="TreeGrafter"/>
</dbReference>
<evidence type="ECO:0000256" key="13">
    <source>
        <dbReference type="ARBA" id="ARBA00059701"/>
    </source>
</evidence>
<comment type="subcellular location">
    <subcellularLocation>
        <location evidence="1">Lysosome</location>
    </subcellularLocation>
</comment>
<evidence type="ECO:0000256" key="12">
    <source>
        <dbReference type="ARBA" id="ARBA00052013"/>
    </source>
</evidence>
<dbReference type="InterPro" id="IPR042269">
    <property type="entry name" value="Ser_carbopepase_S28_SKS"/>
</dbReference>
<keyword evidence="6 18" id="KW-0732">Signal</keyword>
<keyword evidence="11" id="KW-0458">Lysosome</keyword>
<dbReference type="AlphaFoldDB" id="A0A815AZN9"/>
<dbReference type="GO" id="GO:0005764">
    <property type="term" value="C:lysosome"/>
    <property type="evidence" value="ECO:0007669"/>
    <property type="project" value="UniProtKB-SubCell"/>
</dbReference>
<comment type="catalytic activity">
    <reaction evidence="12">
        <text>Cleavage of a -Pro-|-Xaa bond to release a C-terminal amino acid.</text>
        <dbReference type="EC" id="3.4.16.2"/>
    </reaction>
</comment>
<comment type="subunit">
    <text evidence="3">Homodimer.</text>
</comment>
<name>A0A815AZN9_ADIRI</name>
<dbReference type="Pfam" id="PF05577">
    <property type="entry name" value="Peptidase_S28"/>
    <property type="match status" value="1"/>
</dbReference>
<evidence type="ECO:0000256" key="16">
    <source>
        <dbReference type="ARBA" id="ARBA00076475"/>
    </source>
</evidence>
<dbReference type="SUPFAM" id="SSF53474">
    <property type="entry name" value="alpha/beta-Hydrolases"/>
    <property type="match status" value="1"/>
</dbReference>
<evidence type="ECO:0000256" key="7">
    <source>
        <dbReference type="ARBA" id="ARBA00022801"/>
    </source>
</evidence>
<reference evidence="19" key="1">
    <citation type="submission" date="2021-02" db="EMBL/GenBank/DDBJ databases">
        <authorList>
            <person name="Nowell W R."/>
        </authorList>
    </citation>
    <scope>NUCLEOTIDE SEQUENCE</scope>
</reference>
<keyword evidence="10" id="KW-0325">Glycoprotein</keyword>
<dbReference type="Gene3D" id="1.20.120.980">
    <property type="entry name" value="Serine carboxypeptidase S28, SKS domain"/>
    <property type="match status" value="1"/>
</dbReference>
<dbReference type="Proteomes" id="UP000663852">
    <property type="component" value="Unassembled WGS sequence"/>
</dbReference>
<evidence type="ECO:0000256" key="6">
    <source>
        <dbReference type="ARBA" id="ARBA00022729"/>
    </source>
</evidence>
<keyword evidence="9" id="KW-1015">Disulfide bond</keyword>
<dbReference type="Gene3D" id="3.40.50.1820">
    <property type="entry name" value="alpha/beta hydrolase"/>
    <property type="match status" value="1"/>
</dbReference>
<evidence type="ECO:0000256" key="14">
    <source>
        <dbReference type="ARBA" id="ARBA00066456"/>
    </source>
</evidence>
<feature type="signal peptide" evidence="18">
    <location>
        <begin position="1"/>
        <end position="26"/>
    </location>
</feature>
<dbReference type="PANTHER" id="PTHR11010:SF38">
    <property type="entry name" value="LYSOSOMAL PRO-X CARBOXYPEPTIDASE"/>
    <property type="match status" value="1"/>
</dbReference>
<evidence type="ECO:0000256" key="17">
    <source>
        <dbReference type="ARBA" id="ARBA00076608"/>
    </source>
</evidence>
<dbReference type="GO" id="GO:0008239">
    <property type="term" value="F:dipeptidyl-peptidase activity"/>
    <property type="evidence" value="ECO:0007669"/>
    <property type="project" value="TreeGrafter"/>
</dbReference>
<gene>
    <name evidence="19" type="ORF">EDS130_LOCUS28646</name>
</gene>
<organism evidence="19 20">
    <name type="scientific">Adineta ricciae</name>
    <name type="common">Rotifer</name>
    <dbReference type="NCBI Taxonomy" id="249248"/>
    <lineage>
        <taxon>Eukaryota</taxon>
        <taxon>Metazoa</taxon>
        <taxon>Spiralia</taxon>
        <taxon>Gnathifera</taxon>
        <taxon>Rotifera</taxon>
        <taxon>Eurotatoria</taxon>
        <taxon>Bdelloidea</taxon>
        <taxon>Adinetida</taxon>
        <taxon>Adinetidae</taxon>
        <taxon>Adineta</taxon>
    </lineage>
</organism>
<evidence type="ECO:0000256" key="5">
    <source>
        <dbReference type="ARBA" id="ARBA00022670"/>
    </source>
</evidence>
<comment type="caution">
    <text evidence="19">The sequence shown here is derived from an EMBL/GenBank/DDBJ whole genome shotgun (WGS) entry which is preliminary data.</text>
</comment>
<proteinExistence type="inferred from homology"/>
<sequence length="486" mass="54979">MSTMVDALTKLCFMIICMCQASLCYSLSFQWLKSHSNHRCDDDRCQQFQTILQNVDHFGFFNTDTFTQRYILNKDYWQHGQPIFFYTGNEGDIDLFCGNTGFMWDIAPKFHAMVVFAEHRYYGQSLPYGNQSYSNPEYMRYLTSEQALADYAYLLDHIRTSVAGTEQSPVIAFGGSYGGMLAAYFRMKYSHIVVGAHAASAPILQMATPCESFTRIVTEDFLSESSQCVDIIRSSWHAIDRIGLLPGGRERLSKLFKLCHPLKSISDLKNWLFDMYANLAMVDYPYPTSFLADLPAFPIRIFCANVTSTSSKTLSTDEEIVKRVVKGVNVFFNYTGHTQCLDIGSEGTRSLGVLGWSYQSCTEFVMPICSNGITDMFEIQPWNFQAFSEYCFAQWKVKPRLEWSFVEFGGKNITDLRSYSNVIFTNGNLDPWSAGGINSSITSSLPAILINGGAHHLDLRAANPDDPESVIKARQQIVALIQQWIS</sequence>
<dbReference type="OrthoDB" id="2130629at2759"/>
<evidence type="ECO:0000256" key="10">
    <source>
        <dbReference type="ARBA" id="ARBA00023180"/>
    </source>
</evidence>
<dbReference type="GO" id="GO:0004185">
    <property type="term" value="F:serine-type carboxypeptidase activity"/>
    <property type="evidence" value="ECO:0007669"/>
    <property type="project" value="UniProtKB-EC"/>
</dbReference>
<evidence type="ECO:0000256" key="8">
    <source>
        <dbReference type="ARBA" id="ARBA00023145"/>
    </source>
</evidence>